<dbReference type="Proteomes" id="UP000320653">
    <property type="component" value="Unassembled WGS sequence"/>
</dbReference>
<feature type="region of interest" description="Disordered" evidence="1">
    <location>
        <begin position="284"/>
        <end position="307"/>
    </location>
</feature>
<dbReference type="InterPro" id="IPR003374">
    <property type="entry name" value="ApbE-like_sf"/>
</dbReference>
<dbReference type="SUPFAM" id="SSF143631">
    <property type="entry name" value="ApbE-like"/>
    <property type="match status" value="1"/>
</dbReference>
<dbReference type="PIRSF" id="PIRSF006421">
    <property type="entry name" value="UCP006421"/>
    <property type="match status" value="1"/>
</dbReference>
<sequence>MAGAAAYYLDGSADGRLHLQHGPIDLVIGVDGLAPHLAAQRRIAYEAAHARFATILDELVSELPLLKQPAGKGGAVLAGSVARRMLAAVMPFADSHFITPMAAVAGSVADEIIASMLGALPTDDRPNRIYVNNGGDIALHLDPGAQYQIRMAREDGVAFGDFSIAYDDASRGIATSGRGGRSLSMGIADSVTVLAANAAAADAAATLIANAIDLPDHPAVTRNRAIDVVDDSDLGERLVVTGCGSLSPDEIAEALDAGLAQAENFIAQDLVHRAALFLRNEGRLAGQREQTKPSPETPMSLEHRPHA</sequence>
<dbReference type="InterPro" id="IPR007183">
    <property type="entry name" value="UPF0280"/>
</dbReference>
<dbReference type="RefSeq" id="WP_145640106.1">
    <property type="nucleotide sequence ID" value="NZ_VIWP01000005.1"/>
</dbReference>
<dbReference type="NCBIfam" id="NF003322">
    <property type="entry name" value="PRK04334.1-2"/>
    <property type="match status" value="1"/>
</dbReference>
<dbReference type="OrthoDB" id="9814719at2"/>
<evidence type="ECO:0000256" key="1">
    <source>
        <dbReference type="SAM" id="MobiDB-lite"/>
    </source>
</evidence>
<gene>
    <name evidence="2" type="ORF">FHW37_105489</name>
</gene>
<evidence type="ECO:0000313" key="2">
    <source>
        <dbReference type="EMBL" id="TWF52385.1"/>
    </source>
</evidence>
<dbReference type="EMBL" id="VIWP01000005">
    <property type="protein sequence ID" value="TWF52385.1"/>
    <property type="molecule type" value="Genomic_DNA"/>
</dbReference>
<accession>A0A561QPR8</accession>
<protein>
    <submittedName>
        <fullName evidence="2">Uncharacterized protein</fullName>
    </submittedName>
</protein>
<dbReference type="Gene3D" id="3.10.520.10">
    <property type="entry name" value="ApbE-like domains"/>
    <property type="match status" value="1"/>
</dbReference>
<comment type="caution">
    <text evidence="2">The sequence shown here is derived from an EMBL/GenBank/DDBJ whole genome shotgun (WGS) entry which is preliminary data.</text>
</comment>
<name>A0A561QPR8_9HYPH</name>
<reference evidence="2 3" key="1">
    <citation type="submission" date="2019-06" db="EMBL/GenBank/DDBJ databases">
        <title>Sorghum-associated microbial communities from plants grown in Nebraska, USA.</title>
        <authorList>
            <person name="Schachtman D."/>
        </authorList>
    </citation>
    <scope>NUCLEOTIDE SEQUENCE [LARGE SCALE GENOMIC DNA]</scope>
    <source>
        <strain evidence="2 3">1225</strain>
    </source>
</reference>
<keyword evidence="3" id="KW-1185">Reference proteome</keyword>
<dbReference type="AlphaFoldDB" id="A0A561QPR8"/>
<evidence type="ECO:0000313" key="3">
    <source>
        <dbReference type="Proteomes" id="UP000320653"/>
    </source>
</evidence>
<proteinExistence type="predicted"/>
<organism evidence="2 3">
    <name type="scientific">Neorhizobium alkalisoli</name>
    <dbReference type="NCBI Taxonomy" id="528178"/>
    <lineage>
        <taxon>Bacteria</taxon>
        <taxon>Pseudomonadati</taxon>
        <taxon>Pseudomonadota</taxon>
        <taxon>Alphaproteobacteria</taxon>
        <taxon>Hyphomicrobiales</taxon>
        <taxon>Rhizobiaceae</taxon>
        <taxon>Rhizobium/Agrobacterium group</taxon>
        <taxon>Neorhizobium</taxon>
    </lineage>
</organism>